<dbReference type="InterPro" id="IPR007219">
    <property type="entry name" value="XnlR_reg_dom"/>
</dbReference>
<feature type="domain" description="Xylanolytic transcriptional activator regulatory" evidence="3">
    <location>
        <begin position="92"/>
        <end position="165"/>
    </location>
</feature>
<reference evidence="4 5" key="1">
    <citation type="journal article" date="2012" name="Science">
        <title>The Paleozoic origin of enzymatic lignin decomposition reconstructed from 31 fungal genomes.</title>
        <authorList>
            <person name="Floudas D."/>
            <person name="Binder M."/>
            <person name="Riley R."/>
            <person name="Barry K."/>
            <person name="Blanchette R.A."/>
            <person name="Henrissat B."/>
            <person name="Martinez A.T."/>
            <person name="Otillar R."/>
            <person name="Spatafora J.W."/>
            <person name="Yadav J.S."/>
            <person name="Aerts A."/>
            <person name="Benoit I."/>
            <person name="Boyd A."/>
            <person name="Carlson A."/>
            <person name="Copeland A."/>
            <person name="Coutinho P.M."/>
            <person name="de Vries R.P."/>
            <person name="Ferreira P."/>
            <person name="Findley K."/>
            <person name="Foster B."/>
            <person name="Gaskell J."/>
            <person name="Glotzer D."/>
            <person name="Gorecki P."/>
            <person name="Heitman J."/>
            <person name="Hesse C."/>
            <person name="Hori C."/>
            <person name="Igarashi K."/>
            <person name="Jurgens J.A."/>
            <person name="Kallen N."/>
            <person name="Kersten P."/>
            <person name="Kohler A."/>
            <person name="Kuees U."/>
            <person name="Kumar T.K.A."/>
            <person name="Kuo A."/>
            <person name="LaButti K."/>
            <person name="Larrondo L.F."/>
            <person name="Lindquist E."/>
            <person name="Ling A."/>
            <person name="Lombard V."/>
            <person name="Lucas S."/>
            <person name="Lundell T."/>
            <person name="Martin R."/>
            <person name="McLaughlin D.J."/>
            <person name="Morgenstern I."/>
            <person name="Morin E."/>
            <person name="Murat C."/>
            <person name="Nagy L.G."/>
            <person name="Nolan M."/>
            <person name="Ohm R.A."/>
            <person name="Patyshakuliyeva A."/>
            <person name="Rokas A."/>
            <person name="Ruiz-Duenas F.J."/>
            <person name="Sabat G."/>
            <person name="Salamov A."/>
            <person name="Samejima M."/>
            <person name="Schmutz J."/>
            <person name="Slot J.C."/>
            <person name="St John F."/>
            <person name="Stenlid J."/>
            <person name="Sun H."/>
            <person name="Sun S."/>
            <person name="Syed K."/>
            <person name="Tsang A."/>
            <person name="Wiebenga A."/>
            <person name="Young D."/>
            <person name="Pisabarro A."/>
            <person name="Eastwood D.C."/>
            <person name="Martin F."/>
            <person name="Cullen D."/>
            <person name="Grigoriev I.V."/>
            <person name="Hibbett D.S."/>
        </authorList>
    </citation>
    <scope>NUCLEOTIDE SEQUENCE [LARGE SCALE GENOMIC DNA]</scope>
    <source>
        <strain evidence="4 5">LYAD-421 SS1</strain>
    </source>
</reference>
<dbReference type="PANTHER" id="PTHR31001">
    <property type="entry name" value="UNCHARACTERIZED TRANSCRIPTIONAL REGULATORY PROTEIN"/>
    <property type="match status" value="1"/>
</dbReference>
<dbReference type="HOGENOM" id="CLU_1277584_0_0_1"/>
<gene>
    <name evidence="4" type="ORF">DICSQDRAFT_175833</name>
</gene>
<dbReference type="Pfam" id="PF04082">
    <property type="entry name" value="Fungal_trans"/>
    <property type="match status" value="1"/>
</dbReference>
<dbReference type="KEGG" id="dsq:DICSQDRAFT_175833"/>
<name>R7SIE0_DICSQ</name>
<evidence type="ECO:0000259" key="3">
    <source>
        <dbReference type="SMART" id="SM00906"/>
    </source>
</evidence>
<dbReference type="GeneID" id="18840289"/>
<accession>R7SIE0</accession>
<dbReference type="SMART" id="SM00906">
    <property type="entry name" value="Fungal_trans"/>
    <property type="match status" value="1"/>
</dbReference>
<proteinExistence type="predicted"/>
<dbReference type="CDD" id="cd12148">
    <property type="entry name" value="fungal_TF_MHR"/>
    <property type="match status" value="1"/>
</dbReference>
<dbReference type="InterPro" id="IPR050613">
    <property type="entry name" value="Sec_Metabolite_Reg"/>
</dbReference>
<dbReference type="GO" id="GO:0005634">
    <property type="term" value="C:nucleus"/>
    <property type="evidence" value="ECO:0007669"/>
    <property type="project" value="UniProtKB-SubCell"/>
</dbReference>
<evidence type="ECO:0000256" key="1">
    <source>
        <dbReference type="ARBA" id="ARBA00004123"/>
    </source>
</evidence>
<evidence type="ECO:0000313" key="4">
    <source>
        <dbReference type="EMBL" id="EJF55495.1"/>
    </source>
</evidence>
<organism evidence="4 5">
    <name type="scientific">Dichomitus squalens (strain LYAD-421)</name>
    <name type="common">Western red white-rot fungus</name>
    <dbReference type="NCBI Taxonomy" id="732165"/>
    <lineage>
        <taxon>Eukaryota</taxon>
        <taxon>Fungi</taxon>
        <taxon>Dikarya</taxon>
        <taxon>Basidiomycota</taxon>
        <taxon>Agaricomycotina</taxon>
        <taxon>Agaricomycetes</taxon>
        <taxon>Polyporales</taxon>
        <taxon>Polyporaceae</taxon>
        <taxon>Dichomitus</taxon>
    </lineage>
</organism>
<keyword evidence="2" id="KW-0539">Nucleus</keyword>
<evidence type="ECO:0000313" key="5">
    <source>
        <dbReference type="Proteomes" id="UP000053319"/>
    </source>
</evidence>
<evidence type="ECO:0000256" key="2">
    <source>
        <dbReference type="ARBA" id="ARBA00023242"/>
    </source>
</evidence>
<dbReference type="AlphaFoldDB" id="R7SIE0"/>
<comment type="subcellular location">
    <subcellularLocation>
        <location evidence="1">Nucleus</location>
    </subcellularLocation>
</comment>
<dbReference type="Proteomes" id="UP000053319">
    <property type="component" value="Unassembled WGS sequence"/>
</dbReference>
<sequence length="251" mass="28476">MVHSVYNANTATLNPHRLSYFLIILAIGVCVDQRRSHHVWSHDAERFHELSRAALCETSVINKPSIDAINALFYMSRYLTMFLVEKEAVEYAWAVLGIAAKLAVGIGLNRYSNHSKVIPEELDRRKTLLWCLLNVDHRLGLMLRRPPSISLRYVDVDPPTTSEFPPQGPREVYQQWHYTFAAQCFSPTLEFVVSTTPPPYSEFTWTHMTREVGSGLTIGYLKVIPMTAITRCGNGEADIDSVSDMSLRLFA</sequence>
<dbReference type="GO" id="GO:0003677">
    <property type="term" value="F:DNA binding"/>
    <property type="evidence" value="ECO:0007669"/>
    <property type="project" value="InterPro"/>
</dbReference>
<dbReference type="GO" id="GO:0008270">
    <property type="term" value="F:zinc ion binding"/>
    <property type="evidence" value="ECO:0007669"/>
    <property type="project" value="InterPro"/>
</dbReference>
<dbReference type="PANTHER" id="PTHR31001:SF56">
    <property type="entry name" value="ZN(2)-C6 FUNGAL-TYPE DOMAIN-CONTAINING PROTEIN"/>
    <property type="match status" value="1"/>
</dbReference>
<dbReference type="RefSeq" id="XP_007371766.1">
    <property type="nucleotide sequence ID" value="XM_007371704.1"/>
</dbReference>
<dbReference type="GO" id="GO:0006351">
    <property type="term" value="P:DNA-templated transcription"/>
    <property type="evidence" value="ECO:0007669"/>
    <property type="project" value="InterPro"/>
</dbReference>
<protein>
    <recommendedName>
        <fullName evidence="3">Xylanolytic transcriptional activator regulatory domain-containing protein</fullName>
    </recommendedName>
</protein>
<dbReference type="EMBL" id="JH719591">
    <property type="protein sequence ID" value="EJF55495.1"/>
    <property type="molecule type" value="Genomic_DNA"/>
</dbReference>